<dbReference type="PANTHER" id="PTHR36154:SF1">
    <property type="entry name" value="DNA-BINDING TRANSCRIPTIONAL ACTIVATOR ALPA"/>
    <property type="match status" value="1"/>
</dbReference>
<evidence type="ECO:0000313" key="2">
    <source>
        <dbReference type="Proteomes" id="UP000295496"/>
    </source>
</evidence>
<name>A0A4R1KXV2_9PAST</name>
<proteinExistence type="predicted"/>
<dbReference type="RefSeq" id="WP_132300329.1">
    <property type="nucleotide sequence ID" value="NZ_CP170642.1"/>
</dbReference>
<dbReference type="Pfam" id="PF05930">
    <property type="entry name" value="Phage_AlpA"/>
    <property type="match status" value="1"/>
</dbReference>
<keyword evidence="2" id="KW-1185">Reference proteome</keyword>
<reference evidence="1 2" key="1">
    <citation type="submission" date="2019-03" db="EMBL/GenBank/DDBJ databases">
        <title>Genomic Encyclopedia of Type Strains, Phase IV (KMG-IV): sequencing the most valuable type-strain genomes for metagenomic binning, comparative biology and taxonomic classification.</title>
        <authorList>
            <person name="Goeker M."/>
        </authorList>
    </citation>
    <scope>NUCLEOTIDE SEQUENCE [LARGE SCALE GENOMIC DNA]</scope>
    <source>
        <strain evidence="1 2">DSM 10053</strain>
    </source>
</reference>
<organism evidence="1 2">
    <name type="scientific">Lonepinella koalarum</name>
    <dbReference type="NCBI Taxonomy" id="53417"/>
    <lineage>
        <taxon>Bacteria</taxon>
        <taxon>Pseudomonadati</taxon>
        <taxon>Pseudomonadota</taxon>
        <taxon>Gammaproteobacteria</taxon>
        <taxon>Pasteurellales</taxon>
        <taxon>Pasteurellaceae</taxon>
        <taxon>Lonepinella</taxon>
    </lineage>
</organism>
<dbReference type="EMBL" id="SMGJ01000002">
    <property type="protein sequence ID" value="TCK70286.1"/>
    <property type="molecule type" value="Genomic_DNA"/>
</dbReference>
<dbReference type="InterPro" id="IPR052931">
    <property type="entry name" value="Prophage_regulatory_activator"/>
</dbReference>
<evidence type="ECO:0000313" key="1">
    <source>
        <dbReference type="EMBL" id="TCK70286.1"/>
    </source>
</evidence>
<dbReference type="PANTHER" id="PTHR36154">
    <property type="entry name" value="DNA-BINDING TRANSCRIPTIONAL ACTIVATOR ALPA"/>
    <property type="match status" value="1"/>
</dbReference>
<sequence>MSETINKILRRTQVLAMLGVSRSTMADWENPKSKRYRPNFPKKISLGANSIGYLESEINAYIEQLASQRIN</sequence>
<protein>
    <submittedName>
        <fullName evidence="1">AlpA family transcriptional regulator</fullName>
    </submittedName>
</protein>
<comment type="caution">
    <text evidence="1">The sequence shown here is derived from an EMBL/GenBank/DDBJ whole genome shotgun (WGS) entry which is preliminary data.</text>
</comment>
<dbReference type="Proteomes" id="UP000295496">
    <property type="component" value="Unassembled WGS sequence"/>
</dbReference>
<dbReference type="AlphaFoldDB" id="A0A4R1KXV2"/>
<gene>
    <name evidence="1" type="ORF">EV692_0547</name>
</gene>
<accession>A0A4R1KXV2</accession>
<dbReference type="InterPro" id="IPR010260">
    <property type="entry name" value="AlpA"/>
</dbReference>